<keyword evidence="2" id="KW-1185">Reference proteome</keyword>
<dbReference type="STRING" id="2741.SAMN04489866_11412"/>
<dbReference type="Pfam" id="PF08282">
    <property type="entry name" value="Hydrolase_3"/>
    <property type="match status" value="2"/>
</dbReference>
<dbReference type="Gene3D" id="3.40.50.1000">
    <property type="entry name" value="HAD superfamily/HAD-like"/>
    <property type="match status" value="1"/>
</dbReference>
<dbReference type="PANTHER" id="PTHR10000">
    <property type="entry name" value="PHOSPHOSERINE PHOSPHATASE"/>
    <property type="match status" value="1"/>
</dbReference>
<dbReference type="OrthoDB" id="9781413at2"/>
<dbReference type="SUPFAM" id="SSF56784">
    <property type="entry name" value="HAD-like"/>
    <property type="match status" value="1"/>
</dbReference>
<dbReference type="GO" id="GO:0005829">
    <property type="term" value="C:cytosol"/>
    <property type="evidence" value="ECO:0007669"/>
    <property type="project" value="TreeGrafter"/>
</dbReference>
<dbReference type="Proteomes" id="UP000198995">
    <property type="component" value="Unassembled WGS sequence"/>
</dbReference>
<gene>
    <name evidence="1" type="ORF">SAMN04489866_11412</name>
</gene>
<dbReference type="Gene3D" id="3.30.1240.10">
    <property type="match status" value="1"/>
</dbReference>
<dbReference type="InterPro" id="IPR023214">
    <property type="entry name" value="HAD_sf"/>
</dbReference>
<dbReference type="RefSeq" id="WP_091792309.1">
    <property type="nucleotide sequence ID" value="NZ_FNAF01000014.1"/>
</dbReference>
<dbReference type="GO" id="GO:0016791">
    <property type="term" value="F:phosphatase activity"/>
    <property type="evidence" value="ECO:0007669"/>
    <property type="project" value="TreeGrafter"/>
</dbReference>
<accession>A0A1G6ZMI8</accession>
<evidence type="ECO:0000313" key="1">
    <source>
        <dbReference type="EMBL" id="SDE03750.1"/>
    </source>
</evidence>
<dbReference type="GO" id="GO:0000287">
    <property type="term" value="F:magnesium ion binding"/>
    <property type="evidence" value="ECO:0007669"/>
    <property type="project" value="TreeGrafter"/>
</dbReference>
<sequence>MTKKYFFFDLDGTLAPGIDKIVPPETRHALDALRDRGHEVILATGRLQIDAWQTAEPLGIRHMVSDGGNGLTVNGVLERLDGLPTARCKAFLHDLQTLGIPWAAVSANRLDRWTTDPHFDRFGDHYFKNHQVSPAAIDRAEVFYKIFVHHDPNTAPFPVNTEGLPVVPYAKRFLLIEPMEKGRGITDMMRRLNGNLADVVVFGDGLNDLHMFDPRWTSIAMGNARDELKRQADYITADAAQGGIVQALTHYGWL</sequence>
<reference evidence="1 2" key="1">
    <citation type="submission" date="2016-10" db="EMBL/GenBank/DDBJ databases">
        <authorList>
            <person name="de Groot N.N."/>
        </authorList>
    </citation>
    <scope>NUCLEOTIDE SEQUENCE [LARGE SCALE GENOMIC DNA]</scope>
    <source>
        <strain evidence="1 2">DSM 20475</strain>
    </source>
</reference>
<dbReference type="PANTHER" id="PTHR10000:SF8">
    <property type="entry name" value="HAD SUPERFAMILY HYDROLASE-LIKE, TYPE 3"/>
    <property type="match status" value="1"/>
</dbReference>
<evidence type="ECO:0000313" key="2">
    <source>
        <dbReference type="Proteomes" id="UP000198995"/>
    </source>
</evidence>
<name>A0A1G6ZMI8_PEPNI</name>
<dbReference type="EMBL" id="FNAF01000014">
    <property type="protein sequence ID" value="SDE03750.1"/>
    <property type="molecule type" value="Genomic_DNA"/>
</dbReference>
<dbReference type="InterPro" id="IPR036412">
    <property type="entry name" value="HAD-like_sf"/>
</dbReference>
<dbReference type="AlphaFoldDB" id="A0A1G6ZMI8"/>
<protein>
    <submittedName>
        <fullName evidence="1">Uncharacterized protein</fullName>
    </submittedName>
</protein>
<proteinExistence type="predicted"/>
<organism evidence="1 2">
    <name type="scientific">Peptococcus niger</name>
    <dbReference type="NCBI Taxonomy" id="2741"/>
    <lineage>
        <taxon>Bacteria</taxon>
        <taxon>Bacillati</taxon>
        <taxon>Bacillota</taxon>
        <taxon>Clostridia</taxon>
        <taxon>Eubacteriales</taxon>
        <taxon>Peptococcaceae</taxon>
        <taxon>Peptococcus</taxon>
    </lineage>
</organism>